<dbReference type="InterPro" id="IPR008979">
    <property type="entry name" value="Galactose-bd-like_sf"/>
</dbReference>
<dbReference type="InterPro" id="IPR006104">
    <property type="entry name" value="Glyco_hydro_2_N"/>
</dbReference>
<sequence length="113" mass="12906">MLAIPADKQGEKIYIYFEGVYNHSEVFINGQSVGSRPNGYISFAFEITPYIQYGKENQIAVRVDHSQSADSRWYTGSGIYRDVWLIYANPTHIAQWGVFAYPKTVMKKMLSLA</sequence>
<dbReference type="GO" id="GO:0004565">
    <property type="term" value="F:beta-galactosidase activity"/>
    <property type="evidence" value="ECO:0007669"/>
    <property type="project" value="UniProtKB-EC"/>
</dbReference>
<dbReference type="InterPro" id="IPR051913">
    <property type="entry name" value="GH2_Domain-Containing"/>
</dbReference>
<dbReference type="PANTHER" id="PTHR42732">
    <property type="entry name" value="BETA-GALACTOSIDASE"/>
    <property type="match status" value="1"/>
</dbReference>
<feature type="domain" description="Glycosyl hydrolases family 2 sugar binding" evidence="2">
    <location>
        <begin position="8"/>
        <end position="86"/>
    </location>
</feature>
<dbReference type="AlphaFoldDB" id="A0A5M8NSY0"/>
<reference evidence="3 4" key="1">
    <citation type="submission" date="2019-03" db="EMBL/GenBank/DDBJ databases">
        <title>Single cell metagenomics reveals metabolic interactions within the superorganism composed of flagellate Streblomastix strix and complex community of Bacteroidetes bacteria on its surface.</title>
        <authorList>
            <person name="Treitli S.C."/>
            <person name="Kolisko M."/>
            <person name="Husnik F."/>
            <person name="Keeling P."/>
            <person name="Hampl V."/>
        </authorList>
    </citation>
    <scope>NUCLEOTIDE SEQUENCE [LARGE SCALE GENOMIC DNA]</scope>
    <source>
        <strain evidence="3">St1</strain>
    </source>
</reference>
<keyword evidence="3" id="KW-0326">Glycosidase</keyword>
<evidence type="ECO:0000259" key="2">
    <source>
        <dbReference type="Pfam" id="PF02837"/>
    </source>
</evidence>
<evidence type="ECO:0000256" key="1">
    <source>
        <dbReference type="ARBA" id="ARBA00007401"/>
    </source>
</evidence>
<protein>
    <submittedName>
        <fullName evidence="3">Beta-galactosidase BoGH2A</fullName>
        <ecNumber evidence="3">3.2.1.23</ecNumber>
    </submittedName>
</protein>
<comment type="caution">
    <text evidence="3">The sequence shown here is derived from an EMBL/GenBank/DDBJ whole genome shotgun (WGS) entry which is preliminary data.</text>
</comment>
<dbReference type="EC" id="3.2.1.23" evidence="3"/>
<evidence type="ECO:0000313" key="4">
    <source>
        <dbReference type="Proteomes" id="UP000324575"/>
    </source>
</evidence>
<keyword evidence="3" id="KW-0378">Hydrolase</keyword>
<dbReference type="Pfam" id="PF02837">
    <property type="entry name" value="Glyco_hydro_2_N"/>
    <property type="match status" value="1"/>
</dbReference>
<name>A0A5M8NSY0_9BACT</name>
<organism evidence="3 4">
    <name type="scientific">Candidatus Ordinivivax streblomastigis</name>
    <dbReference type="NCBI Taxonomy" id="2540710"/>
    <lineage>
        <taxon>Bacteria</taxon>
        <taxon>Pseudomonadati</taxon>
        <taxon>Bacteroidota</taxon>
        <taxon>Bacteroidia</taxon>
        <taxon>Bacteroidales</taxon>
        <taxon>Candidatus Ordinivivax</taxon>
    </lineage>
</organism>
<dbReference type="Proteomes" id="UP000324575">
    <property type="component" value="Unassembled WGS sequence"/>
</dbReference>
<comment type="similarity">
    <text evidence="1">Belongs to the glycosyl hydrolase 2 family.</text>
</comment>
<gene>
    <name evidence="3" type="ORF">EZS26_003878</name>
</gene>
<dbReference type="PANTHER" id="PTHR42732:SF1">
    <property type="entry name" value="BETA-MANNOSIDASE"/>
    <property type="match status" value="1"/>
</dbReference>
<dbReference type="GO" id="GO:0005975">
    <property type="term" value="P:carbohydrate metabolic process"/>
    <property type="evidence" value="ECO:0007669"/>
    <property type="project" value="InterPro"/>
</dbReference>
<proteinExistence type="inferred from homology"/>
<evidence type="ECO:0000313" key="3">
    <source>
        <dbReference type="EMBL" id="KAA6299982.1"/>
    </source>
</evidence>
<dbReference type="Gene3D" id="2.60.120.260">
    <property type="entry name" value="Galactose-binding domain-like"/>
    <property type="match status" value="1"/>
</dbReference>
<accession>A0A5M8NSY0</accession>
<dbReference type="EMBL" id="SNRX01000172">
    <property type="protein sequence ID" value="KAA6299982.1"/>
    <property type="molecule type" value="Genomic_DNA"/>
</dbReference>
<dbReference type="SUPFAM" id="SSF49785">
    <property type="entry name" value="Galactose-binding domain-like"/>
    <property type="match status" value="1"/>
</dbReference>